<evidence type="ECO:0000313" key="5">
    <source>
        <dbReference type="Proteomes" id="UP000237000"/>
    </source>
</evidence>
<keyword evidence="2 4" id="KW-0808">Transferase</keyword>
<dbReference type="InParanoid" id="A0A2P5DE75"/>
<comment type="caution">
    <text evidence="4">The sequence shown here is derived from an EMBL/GenBank/DDBJ whole genome shotgun (WGS) entry which is preliminary data.</text>
</comment>
<evidence type="ECO:0000313" key="4">
    <source>
        <dbReference type="EMBL" id="PON71601.1"/>
    </source>
</evidence>
<proteinExistence type="inferred from homology"/>
<comment type="similarity">
    <text evidence="1">Belongs to the plant acyltransferase family.</text>
</comment>
<dbReference type="Proteomes" id="UP000237000">
    <property type="component" value="Unassembled WGS sequence"/>
</dbReference>
<evidence type="ECO:0000256" key="2">
    <source>
        <dbReference type="ARBA" id="ARBA00022679"/>
    </source>
</evidence>
<evidence type="ECO:0000256" key="3">
    <source>
        <dbReference type="ARBA" id="ARBA00023315"/>
    </source>
</evidence>
<dbReference type="PANTHER" id="PTHR31623:SF17">
    <property type="entry name" value="F21J9.9"/>
    <property type="match status" value="1"/>
</dbReference>
<dbReference type="OrthoDB" id="1746869at2759"/>
<name>A0A2P5DE75_TREOI</name>
<dbReference type="AlphaFoldDB" id="A0A2P5DE75"/>
<dbReference type="GO" id="GO:0016746">
    <property type="term" value="F:acyltransferase activity"/>
    <property type="evidence" value="ECO:0007669"/>
    <property type="project" value="UniProtKB-KW"/>
</dbReference>
<dbReference type="Gene3D" id="3.30.559.10">
    <property type="entry name" value="Chloramphenicol acetyltransferase-like domain"/>
    <property type="match status" value="2"/>
</dbReference>
<keyword evidence="5" id="KW-1185">Reference proteome</keyword>
<keyword evidence="3" id="KW-0012">Acyltransferase</keyword>
<dbReference type="InterPro" id="IPR023213">
    <property type="entry name" value="CAT-like_dom_sf"/>
</dbReference>
<organism evidence="4 5">
    <name type="scientific">Trema orientale</name>
    <name type="common">Charcoal tree</name>
    <name type="synonym">Celtis orientalis</name>
    <dbReference type="NCBI Taxonomy" id="63057"/>
    <lineage>
        <taxon>Eukaryota</taxon>
        <taxon>Viridiplantae</taxon>
        <taxon>Streptophyta</taxon>
        <taxon>Embryophyta</taxon>
        <taxon>Tracheophyta</taxon>
        <taxon>Spermatophyta</taxon>
        <taxon>Magnoliopsida</taxon>
        <taxon>eudicotyledons</taxon>
        <taxon>Gunneridae</taxon>
        <taxon>Pentapetalae</taxon>
        <taxon>rosids</taxon>
        <taxon>fabids</taxon>
        <taxon>Rosales</taxon>
        <taxon>Cannabaceae</taxon>
        <taxon>Trema</taxon>
    </lineage>
</organism>
<evidence type="ECO:0000256" key="1">
    <source>
        <dbReference type="ARBA" id="ARBA00009861"/>
    </source>
</evidence>
<gene>
    <name evidence="4" type="ORF">TorRG33x02_253970</name>
</gene>
<sequence length="101" mass="10875">MGTKVDIIERKTIKPSSPTPPHLRNVKLSLLDQIIPPISQDRSSKLSDFLGQPDTELLDHFVPTSDPTTAELAQGSIALIQLTGFQCGGTAVSVTTQNPRP</sequence>
<accession>A0A2P5DE75</accession>
<reference evidence="5" key="1">
    <citation type="submission" date="2016-06" db="EMBL/GenBank/DDBJ databases">
        <title>Parallel loss of symbiosis genes in relatives of nitrogen-fixing non-legume Parasponia.</title>
        <authorList>
            <person name="Van Velzen R."/>
            <person name="Holmer R."/>
            <person name="Bu F."/>
            <person name="Rutten L."/>
            <person name="Van Zeijl A."/>
            <person name="Liu W."/>
            <person name="Santuari L."/>
            <person name="Cao Q."/>
            <person name="Sharma T."/>
            <person name="Shen D."/>
            <person name="Roswanjaya Y."/>
            <person name="Wardhani T."/>
            <person name="Kalhor M.S."/>
            <person name="Jansen J."/>
            <person name="Van den Hoogen J."/>
            <person name="Gungor B."/>
            <person name="Hartog M."/>
            <person name="Hontelez J."/>
            <person name="Verver J."/>
            <person name="Yang W.-C."/>
            <person name="Schijlen E."/>
            <person name="Repin R."/>
            <person name="Schilthuizen M."/>
            <person name="Schranz E."/>
            <person name="Heidstra R."/>
            <person name="Miyata K."/>
            <person name="Fedorova E."/>
            <person name="Kohlen W."/>
            <person name="Bisseling T."/>
            <person name="Smit S."/>
            <person name="Geurts R."/>
        </authorList>
    </citation>
    <scope>NUCLEOTIDE SEQUENCE [LARGE SCALE GENOMIC DNA]</scope>
    <source>
        <strain evidence="5">cv. RG33-2</strain>
    </source>
</reference>
<dbReference type="EMBL" id="JXTC01000276">
    <property type="protein sequence ID" value="PON71601.1"/>
    <property type="molecule type" value="Genomic_DNA"/>
</dbReference>
<dbReference type="PANTHER" id="PTHR31623">
    <property type="entry name" value="F21J9.9"/>
    <property type="match status" value="1"/>
</dbReference>
<protein>
    <submittedName>
        <fullName evidence="4">Transferase</fullName>
    </submittedName>
</protein>